<dbReference type="InterPro" id="IPR000835">
    <property type="entry name" value="HTH_MarR-typ"/>
</dbReference>
<gene>
    <name evidence="2" type="ORF">SAMN04488524_0216</name>
</gene>
<dbReference type="Proteomes" id="UP000192756">
    <property type="component" value="Unassembled WGS sequence"/>
</dbReference>
<dbReference type="SUPFAM" id="SSF46785">
    <property type="entry name" value="Winged helix' DNA-binding domain"/>
    <property type="match status" value="1"/>
</dbReference>
<dbReference type="GO" id="GO:0006950">
    <property type="term" value="P:response to stress"/>
    <property type="evidence" value="ECO:0007669"/>
    <property type="project" value="TreeGrafter"/>
</dbReference>
<dbReference type="AlphaFoldDB" id="A0A1W1YX22"/>
<keyword evidence="3" id="KW-1185">Reference proteome</keyword>
<dbReference type="GO" id="GO:0003677">
    <property type="term" value="F:DNA binding"/>
    <property type="evidence" value="ECO:0007669"/>
    <property type="project" value="UniProtKB-KW"/>
</dbReference>
<accession>A0A1W1YX22</accession>
<dbReference type="PANTHER" id="PTHR33164">
    <property type="entry name" value="TRANSCRIPTIONAL REGULATOR, MARR FAMILY"/>
    <property type="match status" value="1"/>
</dbReference>
<dbReference type="Pfam" id="PF12802">
    <property type="entry name" value="MarR_2"/>
    <property type="match status" value="1"/>
</dbReference>
<dbReference type="InterPro" id="IPR039422">
    <property type="entry name" value="MarR/SlyA-like"/>
</dbReference>
<evidence type="ECO:0000313" key="2">
    <source>
        <dbReference type="EMBL" id="SMC40258.1"/>
    </source>
</evidence>
<dbReference type="InterPro" id="IPR036388">
    <property type="entry name" value="WH-like_DNA-bd_sf"/>
</dbReference>
<dbReference type="Gene3D" id="1.10.10.10">
    <property type="entry name" value="Winged helix-like DNA-binding domain superfamily/Winged helix DNA-binding domain"/>
    <property type="match status" value="1"/>
</dbReference>
<proteinExistence type="predicted"/>
<dbReference type="PROSITE" id="PS50995">
    <property type="entry name" value="HTH_MARR_2"/>
    <property type="match status" value="1"/>
</dbReference>
<reference evidence="3" key="1">
    <citation type="submission" date="2017-04" db="EMBL/GenBank/DDBJ databases">
        <authorList>
            <person name="Varghese N."/>
            <person name="Submissions S."/>
        </authorList>
    </citation>
    <scope>NUCLEOTIDE SEQUENCE [LARGE SCALE GENOMIC DNA]</scope>
    <source>
        <strain evidence="3">DSM 12126</strain>
    </source>
</reference>
<keyword evidence="2" id="KW-0238">DNA-binding</keyword>
<dbReference type="GO" id="GO:0003700">
    <property type="term" value="F:DNA-binding transcription factor activity"/>
    <property type="evidence" value="ECO:0007669"/>
    <property type="project" value="InterPro"/>
</dbReference>
<dbReference type="EMBL" id="FWXT01000001">
    <property type="protein sequence ID" value="SMC40258.1"/>
    <property type="molecule type" value="Genomic_DNA"/>
</dbReference>
<name>A0A1W1YX22_9SPHI</name>
<organism evidence="2 3">
    <name type="scientific">Pedobacter africanus</name>
    <dbReference type="NCBI Taxonomy" id="151894"/>
    <lineage>
        <taxon>Bacteria</taxon>
        <taxon>Pseudomonadati</taxon>
        <taxon>Bacteroidota</taxon>
        <taxon>Sphingobacteriia</taxon>
        <taxon>Sphingobacteriales</taxon>
        <taxon>Sphingobacteriaceae</taxon>
        <taxon>Pedobacter</taxon>
    </lineage>
</organism>
<evidence type="ECO:0000259" key="1">
    <source>
        <dbReference type="PROSITE" id="PS50995"/>
    </source>
</evidence>
<evidence type="ECO:0000313" key="3">
    <source>
        <dbReference type="Proteomes" id="UP000192756"/>
    </source>
</evidence>
<feature type="domain" description="HTH marR-type" evidence="1">
    <location>
        <begin position="66"/>
        <end position="199"/>
    </location>
</feature>
<protein>
    <submittedName>
        <fullName evidence="2">DNA-binding transcriptional regulator, MarR family</fullName>
    </submittedName>
</protein>
<dbReference type="STRING" id="151894.SAMN04488524_0216"/>
<dbReference type="PANTHER" id="PTHR33164:SF57">
    <property type="entry name" value="MARR-FAMILY TRANSCRIPTIONAL REGULATOR"/>
    <property type="match status" value="1"/>
</dbReference>
<dbReference type="InterPro" id="IPR036390">
    <property type="entry name" value="WH_DNA-bd_sf"/>
</dbReference>
<sequence length="228" mass="26184">MYMCMNYEIVKEVIRLVEQFDTGISTGSYPKDVNGFKRWIYDNEKQKALPADEPLWEGKAHGRSPESVISTLLVHMNRYAKTYSRAAIHNSDFTTQEDFIYLINLRAFGAMTKMDLIKKNIQDKPTGMQIIGRLIKKGWVAQTNSETDKRSKVISITQAGLESLDRQMDKIRQATTIVTGNLLYAEKMELIRLLGKLNDFHHPIFSQHMESSDLLNKATYSLSKNQQT</sequence>